<feature type="region of interest" description="Disordered" evidence="3">
    <location>
        <begin position="539"/>
        <end position="565"/>
    </location>
</feature>
<dbReference type="PaxDb" id="121845-A0A3Q0JJS8"/>
<organism evidence="7 8">
    <name type="scientific">Diaphorina citri</name>
    <name type="common">Asian citrus psyllid</name>
    <dbReference type="NCBI Taxonomy" id="121845"/>
    <lineage>
        <taxon>Eukaryota</taxon>
        <taxon>Metazoa</taxon>
        <taxon>Ecdysozoa</taxon>
        <taxon>Arthropoda</taxon>
        <taxon>Hexapoda</taxon>
        <taxon>Insecta</taxon>
        <taxon>Pterygota</taxon>
        <taxon>Neoptera</taxon>
        <taxon>Paraneoptera</taxon>
        <taxon>Hemiptera</taxon>
        <taxon>Sternorrhyncha</taxon>
        <taxon>Psylloidea</taxon>
        <taxon>Psyllidae</taxon>
        <taxon>Diaphorininae</taxon>
        <taxon>Diaphorina</taxon>
    </lineage>
</organism>
<evidence type="ECO:0000259" key="6">
    <source>
        <dbReference type="PROSITE" id="PS01180"/>
    </source>
</evidence>
<evidence type="ECO:0000256" key="3">
    <source>
        <dbReference type="SAM" id="MobiDB-lite"/>
    </source>
</evidence>
<dbReference type="GO" id="GO:0005886">
    <property type="term" value="C:plasma membrane"/>
    <property type="evidence" value="ECO:0007669"/>
    <property type="project" value="TreeGrafter"/>
</dbReference>
<evidence type="ECO:0000313" key="7">
    <source>
        <dbReference type="Proteomes" id="UP000079169"/>
    </source>
</evidence>
<dbReference type="PROSITE" id="PS01209">
    <property type="entry name" value="LDLRA_1"/>
    <property type="match status" value="1"/>
</dbReference>
<dbReference type="GeneID" id="103523051"/>
<sequence>MFGEHSLSHSFYCHLLLSSVIIVSVVLSSGCRISEYGCRNHRCIRLDLYCDGKDDCGDKSDEPKHCTVCNRTFYGDVGNTYQLQLNKPREQKLPFLCHLTFTANGHVFGDIVQLMFDSFKIGRFESTFPDSCPFGFMQISELGRPYTGGSWCGAASSYAVYYTETSTVTITVRLHHFGVHNTTPFEFALRYKFLRNEEAAARFGTATAVIERGEVVPGSYCSRNFYDCYRNKCKIQSPNYPGMYPRNVTCFYSIRQKVVPKCKHAMISIKQINNFKLQIKRSLTDHQGLTPNIVDNSSDSATHSEEDARQTYLDSTSLDHYYLEFRDNAPAHPEHMNLIDNVQKETDTLTTDFIRDRSFLETSDAVVDLLPQGGNREIYFKSNTKASYAANESHNVFNTHTIHKRSNCRSFLETSDAVVDLLPQGGNREIYFKSNTKASYAANESHNVFNTHTIHKRSNTELKYACDDEGADVERRDAQYGIWSINKNEFVEENNELENTIERISTANSDNGAVFEEDDKGSKSRRSLLEHRNILSLKSSSTHILKKQPTSQGKDKSKITDLNKSSQPIQKVVKIKEDELKKNWTSISTEETSTTNMTETTMTESTTLIISTSEIVSTVDPKVKLIDLKQKVQEITKQQKSKAEKQDKVRGDKKGKEKQKEKTTERNETTKPTKKKPKSKEGSKTKDNGGGKKQQKEKGKKPKEGGKVKESGRNKGKGKDKEKIKFIERHEERLIESKKNRTKEMKLKSWDECTAEGDYLIFYDGATQADPILFKYCGNGFEDYLPSIVSRAPQMLVEFHSSSYSTPKHSLNTNLPLRGFELDVDVVFSDSDSHDFSRYSRFEDYLPSIVSRAPQMLVEFHSSSYSTPKHSLNTNLPLRGFELDVDVVFSDSDSHDFSRYSRKCEFWINATNSVSAEVLKKPKGRMGHLLSARHTIPPNTTCTYRFIGKPYDRVWISFLTYTHYSIEGASAKCSTRLRIWDTGGNSLGDHCEAPKLCDHSSLSNATRMTRPCRPEESYISASSSLIIQHIIKQGTVIHPSSFSLRYEFIDTRLGGEPLPVAKLTDYYPAPQPSCSRVFRNVQTGFIESPKNTFLFGRGGAQNLSCLYRIESDKVRENIHLSLHNISFGKTLQNNCMTEVDPNTNRYLCMYKSMAAQPAKLTELKIFEIIHGLRLLKHCICDNVTLEQPFIFTSSTNIVEVQFTVTNLHMSDDYLAVYFTAQYNLSSLQVCTQKQHSSDYNGGGETLSRLGVSSTILQVCTQKQHSSDYNGGGEIVYNSDPTNYCNSLPWIIEANHNKSLFLMTWGYYIPHNTLQCTSKNRLLVYSAYPIRLRRIICPSRTHDKNAILHIFSDEWFSDANKHKSPSLEDFEKEQQININNNLLNHYLNEQQKQILYNSKPPMFILEYISKDPAEHSTQINWLEISKPKLAHFKDNGNVTLPDCKFICPEINACIESKLWCDGFNNCPSGHDEEIMFCGINYNYFSVLPTYLILLVICVFAILFLIFIFNSRSSKNTYEMKRNNTREDLLSFNSSQNSLS</sequence>
<evidence type="ECO:0000256" key="2">
    <source>
        <dbReference type="PROSITE-ProRule" id="PRU00124"/>
    </source>
</evidence>
<dbReference type="InterPro" id="IPR023415">
    <property type="entry name" value="LDLR_class-A_CS"/>
</dbReference>
<dbReference type="PANTHER" id="PTHR47537:SF8">
    <property type="entry name" value="CUB DOMAIN-CONTAINING PROTEIN"/>
    <property type="match status" value="1"/>
</dbReference>
<dbReference type="PROSITE" id="PS50068">
    <property type="entry name" value="LDLRA_2"/>
    <property type="match status" value="2"/>
</dbReference>
<accession>A0A3Q0JJS8</accession>
<dbReference type="STRING" id="121845.A0A3Q0JJS8"/>
<dbReference type="SUPFAM" id="SSF49854">
    <property type="entry name" value="Spermadhesin, CUB domain"/>
    <property type="match status" value="1"/>
</dbReference>
<feature type="compositionally biased region" description="Basic and acidic residues" evidence="3">
    <location>
        <begin position="679"/>
        <end position="725"/>
    </location>
</feature>
<dbReference type="InterPro" id="IPR000859">
    <property type="entry name" value="CUB_dom"/>
</dbReference>
<dbReference type="Gene3D" id="4.10.400.10">
    <property type="entry name" value="Low-density Lipoprotein Receptor"/>
    <property type="match status" value="1"/>
</dbReference>
<dbReference type="PANTHER" id="PTHR47537">
    <property type="entry name" value="CUBILIN"/>
    <property type="match status" value="1"/>
</dbReference>
<evidence type="ECO:0000256" key="1">
    <source>
        <dbReference type="ARBA" id="ARBA00023157"/>
    </source>
</evidence>
<feature type="disulfide bond" evidence="2">
    <location>
        <begin position="38"/>
        <end position="56"/>
    </location>
</feature>
<feature type="compositionally biased region" description="Basic and acidic residues" evidence="3">
    <location>
        <begin position="641"/>
        <end position="671"/>
    </location>
</feature>
<dbReference type="PROSITE" id="PS01180">
    <property type="entry name" value="CUB"/>
    <property type="match status" value="1"/>
</dbReference>
<feature type="domain" description="CUB" evidence="6">
    <location>
        <begin position="1074"/>
        <end position="1220"/>
    </location>
</feature>
<dbReference type="InterPro" id="IPR035914">
    <property type="entry name" value="Sperma_CUB_dom_sf"/>
</dbReference>
<keyword evidence="1 2" id="KW-1015">Disulfide bond</keyword>
<dbReference type="InterPro" id="IPR056707">
    <property type="entry name" value="DUF7805"/>
</dbReference>
<dbReference type="InterPro" id="IPR053207">
    <property type="entry name" value="Non-NMDA_GluR_Accessory"/>
</dbReference>
<dbReference type="Pfam" id="PF00057">
    <property type="entry name" value="Ldl_recept_a"/>
    <property type="match status" value="1"/>
</dbReference>
<dbReference type="InterPro" id="IPR036055">
    <property type="entry name" value="LDL_receptor-like_sf"/>
</dbReference>
<dbReference type="SMART" id="SM00192">
    <property type="entry name" value="LDLa"/>
    <property type="match status" value="2"/>
</dbReference>
<protein>
    <submittedName>
        <fullName evidence="8">LOW QUALITY PROTEIN: uncharacterized protein LOC103523051</fullName>
    </submittedName>
</protein>
<comment type="caution">
    <text evidence="2">Lacks conserved residue(s) required for the propagation of feature annotation.</text>
</comment>
<feature type="chain" id="PRO_5018087362" evidence="5">
    <location>
        <begin position="29"/>
        <end position="1538"/>
    </location>
</feature>
<keyword evidence="4" id="KW-0472">Membrane</keyword>
<keyword evidence="5" id="KW-0732">Signal</keyword>
<proteinExistence type="predicted"/>
<dbReference type="CDD" id="cd00112">
    <property type="entry name" value="LDLa"/>
    <property type="match status" value="2"/>
</dbReference>
<dbReference type="Pfam" id="PF25090">
    <property type="entry name" value="DUF7805"/>
    <property type="match status" value="1"/>
</dbReference>
<feature type="region of interest" description="Disordered" evidence="3">
    <location>
        <begin position="636"/>
        <end position="725"/>
    </location>
</feature>
<dbReference type="KEGG" id="dci:103523051"/>
<reference evidence="8" key="1">
    <citation type="submission" date="2025-08" db="UniProtKB">
        <authorList>
            <consortium name="RefSeq"/>
        </authorList>
    </citation>
    <scope>IDENTIFICATION</scope>
</reference>
<feature type="signal peptide" evidence="5">
    <location>
        <begin position="1"/>
        <end position="28"/>
    </location>
</feature>
<feature type="compositionally biased region" description="Polar residues" evidence="3">
    <location>
        <begin position="539"/>
        <end position="552"/>
    </location>
</feature>
<feature type="disulfide bond" evidence="2">
    <location>
        <begin position="31"/>
        <end position="43"/>
    </location>
</feature>
<feature type="transmembrane region" description="Helical" evidence="4">
    <location>
        <begin position="1489"/>
        <end position="1509"/>
    </location>
</feature>
<dbReference type="Proteomes" id="UP000079169">
    <property type="component" value="Unplaced"/>
</dbReference>
<dbReference type="Gene3D" id="2.60.120.290">
    <property type="entry name" value="Spermadhesin, CUB domain"/>
    <property type="match status" value="3"/>
</dbReference>
<gene>
    <name evidence="8" type="primary">LOC103523051</name>
</gene>
<evidence type="ECO:0000256" key="5">
    <source>
        <dbReference type="SAM" id="SignalP"/>
    </source>
</evidence>
<keyword evidence="7" id="KW-1185">Reference proteome</keyword>
<name>A0A3Q0JJS8_DIACI</name>
<dbReference type="InterPro" id="IPR002172">
    <property type="entry name" value="LDrepeatLR_classA_rpt"/>
</dbReference>
<evidence type="ECO:0000313" key="8">
    <source>
        <dbReference type="RefSeq" id="XP_026688644.1"/>
    </source>
</evidence>
<dbReference type="RefSeq" id="XP_026688644.1">
    <property type="nucleotide sequence ID" value="XM_026832843.1"/>
</dbReference>
<dbReference type="SUPFAM" id="SSF57424">
    <property type="entry name" value="LDL receptor-like module"/>
    <property type="match status" value="1"/>
</dbReference>
<keyword evidence="4" id="KW-0812">Transmembrane</keyword>
<keyword evidence="4" id="KW-1133">Transmembrane helix</keyword>
<evidence type="ECO:0000256" key="4">
    <source>
        <dbReference type="SAM" id="Phobius"/>
    </source>
</evidence>